<dbReference type="Proteomes" id="UP001240157">
    <property type="component" value="Unassembled WGS sequence"/>
</dbReference>
<dbReference type="SFLD" id="SFLDS00029">
    <property type="entry name" value="Radical_SAM"/>
    <property type="match status" value="1"/>
</dbReference>
<dbReference type="Gene3D" id="3.20.20.70">
    <property type="entry name" value="Aldolase class I"/>
    <property type="match status" value="1"/>
</dbReference>
<evidence type="ECO:0000256" key="6">
    <source>
        <dbReference type="ARBA" id="ARBA00022723"/>
    </source>
</evidence>
<evidence type="ECO:0000313" key="13">
    <source>
        <dbReference type="Proteomes" id="UP001240157"/>
    </source>
</evidence>
<evidence type="ECO:0000256" key="4">
    <source>
        <dbReference type="ARBA" id="ARBA00022691"/>
    </source>
</evidence>
<dbReference type="SMART" id="SM00729">
    <property type="entry name" value="Elp3"/>
    <property type="match status" value="1"/>
</dbReference>
<evidence type="ECO:0000256" key="7">
    <source>
        <dbReference type="ARBA" id="ARBA00022756"/>
    </source>
</evidence>
<dbReference type="InterPro" id="IPR013785">
    <property type="entry name" value="Aldolase_TIM"/>
</dbReference>
<name>A0ABD5AYZ5_STACR</name>
<dbReference type="InterPro" id="IPR058240">
    <property type="entry name" value="rSAM_sf"/>
</dbReference>
<feature type="non-terminal residue" evidence="12">
    <location>
        <position position="194"/>
    </location>
</feature>
<evidence type="ECO:0000256" key="1">
    <source>
        <dbReference type="ARBA" id="ARBA00004942"/>
    </source>
</evidence>
<evidence type="ECO:0000256" key="10">
    <source>
        <dbReference type="ARBA" id="ARBA00051157"/>
    </source>
</evidence>
<dbReference type="GO" id="GO:0004076">
    <property type="term" value="F:biotin synthase activity"/>
    <property type="evidence" value="ECO:0007669"/>
    <property type="project" value="UniProtKB-EC"/>
</dbReference>
<dbReference type="PROSITE" id="PS51918">
    <property type="entry name" value="RADICAL_SAM"/>
    <property type="match status" value="1"/>
</dbReference>
<dbReference type="GO" id="GO:0051537">
    <property type="term" value="F:2 iron, 2 sulfur cluster binding"/>
    <property type="evidence" value="ECO:0007669"/>
    <property type="project" value="UniProtKB-KW"/>
</dbReference>
<dbReference type="SUPFAM" id="SSF102114">
    <property type="entry name" value="Radical SAM enzymes"/>
    <property type="match status" value="1"/>
</dbReference>
<evidence type="ECO:0000256" key="2">
    <source>
        <dbReference type="ARBA" id="ARBA00012236"/>
    </source>
</evidence>
<keyword evidence="3" id="KW-0004">4Fe-4S</keyword>
<dbReference type="NCBIfam" id="TIGR00433">
    <property type="entry name" value="bioB"/>
    <property type="match status" value="1"/>
</dbReference>
<evidence type="ECO:0000259" key="11">
    <source>
        <dbReference type="PROSITE" id="PS51918"/>
    </source>
</evidence>
<sequence length="194" mass="21804">SLTKDEAISIFENAEIDTFDLLNEAYTVRKHYYGKKVKLNMILNAKSGICAEDCGYCGQSVKMKEKQRYALVEQDQIKEGAQVATENQIGTYCIVMSGRGPSNREVDHICETVEDIKKIHPQLKICACLGLTKEEQAKKLKAAGVDRYNHNLNTSERYHDEVVTTHTYEDRVNTVEMMKDNNISPCSGVICGMG</sequence>
<reference evidence="12 13" key="1">
    <citation type="submission" date="2023-08" db="EMBL/GenBank/DDBJ databases">
        <title>Whole genome sequencing of Staphylococcus chromogenes NNSch 2386.</title>
        <authorList>
            <person name="Kropotov V.S."/>
            <person name="Boriskina E.V."/>
            <person name="Gordinskaya N.A."/>
            <person name="Shkurkina I.S."/>
            <person name="Kryazhev D.V."/>
            <person name="Alekseeva A.E."/>
            <person name="Makhova M.A."/>
        </authorList>
    </citation>
    <scope>NUCLEOTIDE SEQUENCE [LARGE SCALE GENOMIC DNA]</scope>
    <source>
        <strain evidence="12 13">NNSch 2386</strain>
    </source>
</reference>
<dbReference type="InterPro" id="IPR007197">
    <property type="entry name" value="rSAM"/>
</dbReference>
<dbReference type="InterPro" id="IPR002684">
    <property type="entry name" value="Biotin_synth/BioAB"/>
</dbReference>
<evidence type="ECO:0000256" key="9">
    <source>
        <dbReference type="ARBA" id="ARBA00023014"/>
    </source>
</evidence>
<evidence type="ECO:0000256" key="3">
    <source>
        <dbReference type="ARBA" id="ARBA00022485"/>
    </source>
</evidence>
<organism evidence="12 13">
    <name type="scientific">Staphylococcus chromogenes</name>
    <name type="common">Staphylococcus hyicus subsp. chromogenes</name>
    <dbReference type="NCBI Taxonomy" id="46126"/>
    <lineage>
        <taxon>Bacteria</taxon>
        <taxon>Bacillati</taxon>
        <taxon>Bacillota</taxon>
        <taxon>Bacilli</taxon>
        <taxon>Bacillales</taxon>
        <taxon>Staphylococcaceae</taxon>
        <taxon>Staphylococcus</taxon>
    </lineage>
</organism>
<dbReference type="Pfam" id="PF04055">
    <property type="entry name" value="Radical_SAM"/>
    <property type="match status" value="1"/>
</dbReference>
<dbReference type="CDD" id="cd01335">
    <property type="entry name" value="Radical_SAM"/>
    <property type="match status" value="1"/>
</dbReference>
<evidence type="ECO:0000256" key="8">
    <source>
        <dbReference type="ARBA" id="ARBA00023004"/>
    </source>
</evidence>
<dbReference type="InterPro" id="IPR006638">
    <property type="entry name" value="Elp3/MiaA/NifB-like_rSAM"/>
</dbReference>
<comment type="catalytic activity">
    <reaction evidence="10">
        <text>(4R,5S)-dethiobiotin + (sulfur carrier)-SH + 2 reduced [2Fe-2S]-[ferredoxin] + 2 S-adenosyl-L-methionine = (sulfur carrier)-H + biotin + 2 5'-deoxyadenosine + 2 L-methionine + 2 oxidized [2Fe-2S]-[ferredoxin]</text>
        <dbReference type="Rhea" id="RHEA:22060"/>
        <dbReference type="Rhea" id="RHEA-COMP:10000"/>
        <dbReference type="Rhea" id="RHEA-COMP:10001"/>
        <dbReference type="Rhea" id="RHEA-COMP:14737"/>
        <dbReference type="Rhea" id="RHEA-COMP:14739"/>
        <dbReference type="ChEBI" id="CHEBI:17319"/>
        <dbReference type="ChEBI" id="CHEBI:29917"/>
        <dbReference type="ChEBI" id="CHEBI:33737"/>
        <dbReference type="ChEBI" id="CHEBI:33738"/>
        <dbReference type="ChEBI" id="CHEBI:57586"/>
        <dbReference type="ChEBI" id="CHEBI:57844"/>
        <dbReference type="ChEBI" id="CHEBI:59789"/>
        <dbReference type="ChEBI" id="CHEBI:64428"/>
        <dbReference type="ChEBI" id="CHEBI:149473"/>
        <dbReference type="EC" id="2.8.1.6"/>
    </reaction>
</comment>
<dbReference type="GO" id="GO:0051539">
    <property type="term" value="F:4 iron, 4 sulfur cluster binding"/>
    <property type="evidence" value="ECO:0007669"/>
    <property type="project" value="UniProtKB-KW"/>
</dbReference>
<feature type="domain" description="Radical SAM core" evidence="11">
    <location>
        <begin position="32"/>
        <end position="194"/>
    </location>
</feature>
<keyword evidence="4" id="KW-0949">S-adenosyl-L-methionine</keyword>
<evidence type="ECO:0000256" key="5">
    <source>
        <dbReference type="ARBA" id="ARBA00022714"/>
    </source>
</evidence>
<dbReference type="PANTHER" id="PTHR22976">
    <property type="entry name" value="BIOTIN SYNTHASE"/>
    <property type="match status" value="1"/>
</dbReference>
<keyword evidence="5" id="KW-0001">2Fe-2S</keyword>
<keyword evidence="7" id="KW-0093">Biotin biosynthesis</keyword>
<gene>
    <name evidence="12" type="primary">bioB</name>
    <name evidence="12" type="ORF">RCF65_11645</name>
</gene>
<dbReference type="PANTHER" id="PTHR22976:SF2">
    <property type="entry name" value="BIOTIN SYNTHASE, MITOCHONDRIAL"/>
    <property type="match status" value="1"/>
</dbReference>
<keyword evidence="9" id="KW-0411">Iron-sulfur</keyword>
<keyword evidence="6" id="KW-0479">Metal-binding</keyword>
<evidence type="ECO:0000313" key="12">
    <source>
        <dbReference type="EMBL" id="MDQ7176626.1"/>
    </source>
</evidence>
<comment type="pathway">
    <text evidence="1">Cofactor biosynthesis; biotin biosynthesis; biotin from 7,8-diaminononanoate: step 2/2.</text>
</comment>
<keyword evidence="8" id="KW-0408">Iron</keyword>
<comment type="caution">
    <text evidence="12">The sequence shown here is derived from an EMBL/GenBank/DDBJ whole genome shotgun (WGS) entry which is preliminary data.</text>
</comment>
<feature type="non-terminal residue" evidence="12">
    <location>
        <position position="1"/>
    </location>
</feature>
<dbReference type="SFLD" id="SFLDG01060">
    <property type="entry name" value="BATS_domain_containing"/>
    <property type="match status" value="1"/>
</dbReference>
<dbReference type="GO" id="GO:0046872">
    <property type="term" value="F:metal ion binding"/>
    <property type="evidence" value="ECO:0007669"/>
    <property type="project" value="UniProtKB-KW"/>
</dbReference>
<keyword evidence="12" id="KW-0808">Transferase</keyword>
<dbReference type="GO" id="GO:0009102">
    <property type="term" value="P:biotin biosynthetic process"/>
    <property type="evidence" value="ECO:0007669"/>
    <property type="project" value="UniProtKB-KW"/>
</dbReference>
<protein>
    <recommendedName>
        <fullName evidence="2">biotin synthase</fullName>
        <ecNumber evidence="2">2.8.1.6</ecNumber>
    </recommendedName>
</protein>
<dbReference type="EMBL" id="JAVGJF010000271">
    <property type="protein sequence ID" value="MDQ7176626.1"/>
    <property type="molecule type" value="Genomic_DNA"/>
</dbReference>
<proteinExistence type="predicted"/>
<accession>A0ABD5AYZ5</accession>
<dbReference type="AlphaFoldDB" id="A0ABD5AYZ5"/>
<dbReference type="EC" id="2.8.1.6" evidence="2"/>